<dbReference type="GO" id="GO:0005524">
    <property type="term" value="F:ATP binding"/>
    <property type="evidence" value="ECO:0007669"/>
    <property type="project" value="InterPro"/>
</dbReference>
<reference evidence="4" key="2">
    <citation type="submission" date="2020-04" db="EMBL/GenBank/DDBJ databases">
        <authorList>
            <consortium name="NCBI Genome Project"/>
        </authorList>
    </citation>
    <scope>NUCLEOTIDE SEQUENCE</scope>
    <source>
        <strain evidence="4">CBS 304.34</strain>
    </source>
</reference>
<keyword evidence="3" id="KW-1185">Reference proteome</keyword>
<keyword evidence="2" id="KW-0418">Kinase</keyword>
<dbReference type="PROSITE" id="PS50011">
    <property type="entry name" value="PROTEIN_KINASE_DOM"/>
    <property type="match status" value="1"/>
</dbReference>
<dbReference type="EMBL" id="MU003709">
    <property type="protein sequence ID" value="KAF2805740.1"/>
    <property type="molecule type" value="Genomic_DNA"/>
</dbReference>
<gene>
    <name evidence="2 4" type="ORF">BDZ99DRAFT_355999</name>
</gene>
<dbReference type="RefSeq" id="XP_033572704.1">
    <property type="nucleotide sequence ID" value="XM_033714613.1"/>
</dbReference>
<dbReference type="InterPro" id="IPR008271">
    <property type="entry name" value="Ser/Thr_kinase_AS"/>
</dbReference>
<dbReference type="SMART" id="SM00220">
    <property type="entry name" value="S_TKc"/>
    <property type="match status" value="1"/>
</dbReference>
<dbReference type="InterPro" id="IPR053215">
    <property type="entry name" value="TKL_Ser/Thr_kinase"/>
</dbReference>
<dbReference type="Proteomes" id="UP000504636">
    <property type="component" value="Unplaced"/>
</dbReference>
<evidence type="ECO:0000259" key="1">
    <source>
        <dbReference type="PROSITE" id="PS50011"/>
    </source>
</evidence>
<dbReference type="SUPFAM" id="SSF56112">
    <property type="entry name" value="Protein kinase-like (PK-like)"/>
    <property type="match status" value="1"/>
</dbReference>
<keyword evidence="2" id="KW-0808">Transferase</keyword>
<dbReference type="AlphaFoldDB" id="A0A6A6YAL7"/>
<feature type="non-terminal residue" evidence="2">
    <location>
        <position position="1"/>
    </location>
</feature>
<evidence type="ECO:0000313" key="3">
    <source>
        <dbReference type="Proteomes" id="UP000504636"/>
    </source>
</evidence>
<dbReference type="Pfam" id="PF00069">
    <property type="entry name" value="Pkinase"/>
    <property type="match status" value="1"/>
</dbReference>
<dbReference type="OrthoDB" id="626167at2759"/>
<dbReference type="PROSITE" id="PS00108">
    <property type="entry name" value="PROTEIN_KINASE_ST"/>
    <property type="match status" value="1"/>
</dbReference>
<dbReference type="GeneID" id="54455506"/>
<reference evidence="4" key="3">
    <citation type="submission" date="2025-04" db="UniProtKB">
        <authorList>
            <consortium name="RefSeq"/>
        </authorList>
    </citation>
    <scope>IDENTIFICATION</scope>
    <source>
        <strain evidence="4">CBS 304.34</strain>
    </source>
</reference>
<reference evidence="2 4" key="1">
    <citation type="journal article" date="2020" name="Stud. Mycol.">
        <title>101 Dothideomycetes genomes: a test case for predicting lifestyles and emergence of pathogens.</title>
        <authorList>
            <person name="Haridas S."/>
            <person name="Albert R."/>
            <person name="Binder M."/>
            <person name="Bloem J."/>
            <person name="Labutti K."/>
            <person name="Salamov A."/>
            <person name="Andreopoulos B."/>
            <person name="Baker S."/>
            <person name="Barry K."/>
            <person name="Bills G."/>
            <person name="Bluhm B."/>
            <person name="Cannon C."/>
            <person name="Castanera R."/>
            <person name="Culley D."/>
            <person name="Daum C."/>
            <person name="Ezra D."/>
            <person name="Gonzalez J."/>
            <person name="Henrissat B."/>
            <person name="Kuo A."/>
            <person name="Liang C."/>
            <person name="Lipzen A."/>
            <person name="Lutzoni F."/>
            <person name="Magnuson J."/>
            <person name="Mondo S."/>
            <person name="Nolan M."/>
            <person name="Ohm R."/>
            <person name="Pangilinan J."/>
            <person name="Park H.-J."/>
            <person name="Ramirez L."/>
            <person name="Alfaro M."/>
            <person name="Sun H."/>
            <person name="Tritt A."/>
            <person name="Yoshinaga Y."/>
            <person name="Zwiers L.-H."/>
            <person name="Turgeon B."/>
            <person name="Goodwin S."/>
            <person name="Spatafora J."/>
            <person name="Crous P."/>
            <person name="Grigoriev I."/>
        </authorList>
    </citation>
    <scope>NUCLEOTIDE SEQUENCE</scope>
    <source>
        <strain evidence="2 4">CBS 304.34</strain>
    </source>
</reference>
<dbReference type="GO" id="GO:0004672">
    <property type="term" value="F:protein kinase activity"/>
    <property type="evidence" value="ECO:0007669"/>
    <property type="project" value="InterPro"/>
</dbReference>
<protein>
    <submittedName>
        <fullName evidence="2 4">Kinase-like protein</fullName>
    </submittedName>
</protein>
<dbReference type="PANTHER" id="PTHR45756:SF1">
    <property type="entry name" value="PROTEIN KINASE DOMAIN CONTAINING PROTEIN"/>
    <property type="match status" value="1"/>
</dbReference>
<name>A0A6A6YAL7_9PEZI</name>
<dbReference type="InterPro" id="IPR000719">
    <property type="entry name" value="Prot_kinase_dom"/>
</dbReference>
<proteinExistence type="predicted"/>
<dbReference type="PANTHER" id="PTHR45756">
    <property type="entry name" value="PALMITOYLTRANSFERASE"/>
    <property type="match status" value="1"/>
</dbReference>
<evidence type="ECO:0000313" key="2">
    <source>
        <dbReference type="EMBL" id="KAF2805740.1"/>
    </source>
</evidence>
<evidence type="ECO:0000313" key="4">
    <source>
        <dbReference type="RefSeq" id="XP_033572704.1"/>
    </source>
</evidence>
<dbReference type="InterPro" id="IPR011009">
    <property type="entry name" value="Kinase-like_dom_sf"/>
</dbReference>
<dbReference type="Gene3D" id="1.10.510.10">
    <property type="entry name" value="Transferase(Phosphotransferase) domain 1"/>
    <property type="match status" value="1"/>
</dbReference>
<organism evidence="2">
    <name type="scientific">Mytilinidion resinicola</name>
    <dbReference type="NCBI Taxonomy" id="574789"/>
    <lineage>
        <taxon>Eukaryota</taxon>
        <taxon>Fungi</taxon>
        <taxon>Dikarya</taxon>
        <taxon>Ascomycota</taxon>
        <taxon>Pezizomycotina</taxon>
        <taxon>Dothideomycetes</taxon>
        <taxon>Pleosporomycetidae</taxon>
        <taxon>Mytilinidiales</taxon>
        <taxon>Mytilinidiaceae</taxon>
        <taxon>Mytilinidion</taxon>
    </lineage>
</organism>
<feature type="domain" description="Protein kinase" evidence="1">
    <location>
        <begin position="23"/>
        <end position="255"/>
    </location>
</feature>
<accession>A0A6A6YAL7</accession>
<sequence length="255" mass="28871">WTFLGFLCHVQFNYLDFLPITWHAAMEQVGIGGTASLRERLVNISQSFVFKRVHPRHFPQHAKQTAESLVFKLLVKEIYVASHGDLFVCENVVNLEGVSWDIENDVDEKAWPVLVYEKAKYGSIKTFIEEKSSGLGIELGFSERLELCAQIARGIGCMHRAGIIHGDVKPDNVVIFGDSESGFTAKITDFGYSTVCIDIQDGSRLRKEGTLESGIYLTKPSTWSHPDRHDESYSFQEAVLEEVYTFGMTCFWVLF</sequence>
<feature type="non-terminal residue" evidence="2">
    <location>
        <position position="255"/>
    </location>
</feature>